<keyword evidence="1" id="KW-0812">Transmembrane</keyword>
<comment type="caution">
    <text evidence="2">The sequence shown here is derived from an EMBL/GenBank/DDBJ whole genome shotgun (WGS) entry which is preliminary data.</text>
</comment>
<gene>
    <name evidence="2" type="ORF">D8787_09860</name>
</gene>
<keyword evidence="1" id="KW-1133">Transmembrane helix</keyword>
<dbReference type="AlphaFoldDB" id="A0A428HV35"/>
<feature type="transmembrane region" description="Helical" evidence="1">
    <location>
        <begin position="66"/>
        <end position="83"/>
    </location>
</feature>
<reference evidence="2 3" key="1">
    <citation type="submission" date="2018-11" db="EMBL/GenBank/DDBJ databases">
        <title>Species Designations Belie Phenotypic and Genotypic Heterogeneity in Oral Streptococci.</title>
        <authorList>
            <person name="Velsko I."/>
        </authorList>
    </citation>
    <scope>NUCLEOTIDE SEQUENCE [LARGE SCALE GENOMIC DNA]</scope>
    <source>
        <strain evidence="2 3">BCC17</strain>
    </source>
</reference>
<dbReference type="EMBL" id="RJPX01000057">
    <property type="protein sequence ID" value="RSJ99776.1"/>
    <property type="molecule type" value="Genomic_DNA"/>
</dbReference>
<organism evidence="2 3">
    <name type="scientific">Streptococcus mitis</name>
    <dbReference type="NCBI Taxonomy" id="28037"/>
    <lineage>
        <taxon>Bacteria</taxon>
        <taxon>Bacillati</taxon>
        <taxon>Bacillota</taxon>
        <taxon>Bacilli</taxon>
        <taxon>Lactobacillales</taxon>
        <taxon>Streptococcaceae</taxon>
        <taxon>Streptococcus</taxon>
        <taxon>Streptococcus mitis group</taxon>
    </lineage>
</organism>
<evidence type="ECO:0000256" key="1">
    <source>
        <dbReference type="SAM" id="Phobius"/>
    </source>
</evidence>
<accession>A0A428HV35</accession>
<feature type="transmembrane region" description="Helical" evidence="1">
    <location>
        <begin position="140"/>
        <end position="158"/>
    </location>
</feature>
<name>A0A428HV35_STRMT</name>
<feature type="transmembrane region" description="Helical" evidence="1">
    <location>
        <begin position="37"/>
        <end position="54"/>
    </location>
</feature>
<evidence type="ECO:0000313" key="2">
    <source>
        <dbReference type="EMBL" id="RSJ99776.1"/>
    </source>
</evidence>
<evidence type="ECO:0000313" key="3">
    <source>
        <dbReference type="Proteomes" id="UP000277819"/>
    </source>
</evidence>
<sequence>MSEYLSAKKDIGDFIVHTLYEMDQYSNVIIGSFSNNFVALVAFITTTMIANIVSDSPLDNIFSKDILWLLLFALFGSLIYCYLSNKKFNKDMTDFNKVFERLKNNYKDILIGEDIGSLFSESEFKQQVENISEIRLNINIIWIVSSILLIFLTIVALYNKYI</sequence>
<keyword evidence="1" id="KW-0472">Membrane</keyword>
<protein>
    <submittedName>
        <fullName evidence="2">Uncharacterized protein</fullName>
    </submittedName>
</protein>
<dbReference type="Proteomes" id="UP000277819">
    <property type="component" value="Unassembled WGS sequence"/>
</dbReference>
<proteinExistence type="predicted"/>